<protein>
    <submittedName>
        <fullName evidence="2">Uncharacterized protein</fullName>
    </submittedName>
</protein>
<feature type="region of interest" description="Disordered" evidence="1">
    <location>
        <begin position="29"/>
        <end position="48"/>
    </location>
</feature>
<keyword evidence="3" id="KW-1185">Reference proteome</keyword>
<dbReference type="KEGG" id="kaf:KAFR_0H00260"/>
<dbReference type="GeneID" id="13887432"/>
<proteinExistence type="predicted"/>
<reference evidence="2 3" key="1">
    <citation type="journal article" date="2011" name="Proc. Natl. Acad. Sci. U.S.A.">
        <title>Evolutionary erosion of yeast sex chromosomes by mating-type switching accidents.</title>
        <authorList>
            <person name="Gordon J.L."/>
            <person name="Armisen D."/>
            <person name="Proux-Wera E."/>
            <person name="Oheigeartaigh S.S."/>
            <person name="Byrne K.P."/>
            <person name="Wolfe K.H."/>
        </authorList>
    </citation>
    <scope>NUCLEOTIDE SEQUENCE [LARGE SCALE GENOMIC DNA]</scope>
    <source>
        <strain evidence="3">ATCC 22294 / BCRC 22015 / CBS 2517 / CECT 1963 / NBRC 1671 / NRRL Y-8276</strain>
    </source>
</reference>
<dbReference type="AlphaFoldDB" id="H2AYM9"/>
<name>H2AYM9_KAZAF</name>
<evidence type="ECO:0000313" key="3">
    <source>
        <dbReference type="Proteomes" id="UP000005220"/>
    </source>
</evidence>
<evidence type="ECO:0000313" key="2">
    <source>
        <dbReference type="EMBL" id="CCF59435.1"/>
    </source>
</evidence>
<organism evidence="2 3">
    <name type="scientific">Kazachstania africana (strain ATCC 22294 / BCRC 22015 / CBS 2517 / CECT 1963 / NBRC 1671 / NRRL Y-8276)</name>
    <name type="common">Yeast</name>
    <name type="synonym">Kluyveromyces africanus</name>
    <dbReference type="NCBI Taxonomy" id="1071382"/>
    <lineage>
        <taxon>Eukaryota</taxon>
        <taxon>Fungi</taxon>
        <taxon>Dikarya</taxon>
        <taxon>Ascomycota</taxon>
        <taxon>Saccharomycotina</taxon>
        <taxon>Saccharomycetes</taxon>
        <taxon>Saccharomycetales</taxon>
        <taxon>Saccharomycetaceae</taxon>
        <taxon>Kazachstania</taxon>
    </lineage>
</organism>
<dbReference type="RefSeq" id="XP_003958570.1">
    <property type="nucleotide sequence ID" value="XM_003958521.1"/>
</dbReference>
<dbReference type="InParanoid" id="H2AYM9"/>
<dbReference type="Proteomes" id="UP000005220">
    <property type="component" value="Chromosome 8"/>
</dbReference>
<dbReference type="OrthoDB" id="2359117at2759"/>
<feature type="region of interest" description="Disordered" evidence="1">
    <location>
        <begin position="184"/>
        <end position="203"/>
    </location>
</feature>
<sequence length="249" mass="27576">MFVDEPLNEPNSRQSKIHDDFIIMGASANERRGSGCEQSQSKMADPRGKGVNETVFLQDYSSDDCDRSFIEHLTHSEAYVGDKKVRTAVMPDICPVTPELNQASSFLSPIPVSTYSLCSPTVGREPKKPIREISTDLKTRLNHLLVLLQDDSNDETSSNLEYSRTSKHSSSFIGDNMHTIAEHSASRTALKSKAVAANPDKRRRKVQIYPSSRISMASDRESILNTKRYLACNTKGTAAKNSSNYGLGE</sequence>
<dbReference type="EMBL" id="HE650828">
    <property type="protein sequence ID" value="CCF59435.1"/>
    <property type="molecule type" value="Genomic_DNA"/>
</dbReference>
<evidence type="ECO:0000256" key="1">
    <source>
        <dbReference type="SAM" id="MobiDB-lite"/>
    </source>
</evidence>
<dbReference type="HOGENOM" id="CLU_1115900_0_0_1"/>
<accession>H2AYM9</accession>
<gene>
    <name evidence="2" type="primary">KAFR0H00260</name>
    <name evidence="2" type="ORF">KAFR_0H00260</name>
</gene>